<keyword evidence="10" id="KW-0997">Cell inner membrane</keyword>
<keyword evidence="5 10" id="KW-0145">Chemotaxis</keyword>
<accession>A0A1H8I6N7</accession>
<dbReference type="Pfam" id="PF03748">
    <property type="entry name" value="FliL"/>
    <property type="match status" value="1"/>
</dbReference>
<dbReference type="EMBL" id="FODE01000011">
    <property type="protein sequence ID" value="SEN63736.1"/>
    <property type="molecule type" value="Genomic_DNA"/>
</dbReference>
<evidence type="ECO:0000256" key="3">
    <source>
        <dbReference type="ARBA" id="ARBA00008281"/>
    </source>
</evidence>
<dbReference type="OrthoDB" id="7619358at2"/>
<evidence type="ECO:0000256" key="8">
    <source>
        <dbReference type="ARBA" id="ARBA00022989"/>
    </source>
</evidence>
<evidence type="ECO:0000256" key="4">
    <source>
        <dbReference type="ARBA" id="ARBA00022475"/>
    </source>
</evidence>
<evidence type="ECO:0000313" key="11">
    <source>
        <dbReference type="EMBL" id="SEN63736.1"/>
    </source>
</evidence>
<reference evidence="11 12" key="1">
    <citation type="submission" date="2016-10" db="EMBL/GenBank/DDBJ databases">
        <authorList>
            <person name="de Groot N.N."/>
        </authorList>
    </citation>
    <scope>NUCLEOTIDE SEQUENCE [LARGE SCALE GENOMIC DNA]</scope>
    <source>
        <strain evidence="11 12">DSM 8512</strain>
    </source>
</reference>
<proteinExistence type="inferred from homology"/>
<dbReference type="GO" id="GO:0005886">
    <property type="term" value="C:plasma membrane"/>
    <property type="evidence" value="ECO:0007669"/>
    <property type="project" value="UniProtKB-SubCell"/>
</dbReference>
<keyword evidence="4" id="KW-1003">Cell membrane</keyword>
<feature type="transmembrane region" description="Helical" evidence="10">
    <location>
        <begin position="18"/>
        <end position="41"/>
    </location>
</feature>
<evidence type="ECO:0000256" key="7">
    <source>
        <dbReference type="ARBA" id="ARBA00022779"/>
    </source>
</evidence>
<keyword evidence="7 10" id="KW-0283">Flagellar rotation</keyword>
<keyword evidence="12" id="KW-1185">Reference proteome</keyword>
<evidence type="ECO:0000256" key="9">
    <source>
        <dbReference type="ARBA" id="ARBA00023136"/>
    </source>
</evidence>
<dbReference type="InterPro" id="IPR005503">
    <property type="entry name" value="FliL"/>
</dbReference>
<comment type="function">
    <text evidence="1 10">Controls the rotational direction of flagella during chemotaxis.</text>
</comment>
<evidence type="ECO:0000256" key="1">
    <source>
        <dbReference type="ARBA" id="ARBA00002254"/>
    </source>
</evidence>
<dbReference type="GO" id="GO:0009425">
    <property type="term" value="C:bacterial-type flagellum basal body"/>
    <property type="evidence" value="ECO:0007669"/>
    <property type="project" value="InterPro"/>
</dbReference>
<dbReference type="GO" id="GO:0006935">
    <property type="term" value="P:chemotaxis"/>
    <property type="evidence" value="ECO:0007669"/>
    <property type="project" value="UniProtKB-KW"/>
</dbReference>
<keyword evidence="11" id="KW-0966">Cell projection</keyword>
<keyword evidence="11" id="KW-0969">Cilium</keyword>
<evidence type="ECO:0000256" key="5">
    <source>
        <dbReference type="ARBA" id="ARBA00022500"/>
    </source>
</evidence>
<sequence length="153" mass="16364">MSETADSAAGKTGKKSRILIPIIATVILGGAGFASTFLGYWSPADLFQATPTKAAERLAFLDIPPVEISVPGGSRSVILTASLELAEADRGAVEKLMPRILDTMNGFLTEIDAAAYDKRGVLEIIRAELSTRIGTVLGDIPFRDLLITEFRIK</sequence>
<evidence type="ECO:0000313" key="12">
    <source>
        <dbReference type="Proteomes" id="UP000199054"/>
    </source>
</evidence>
<organism evidence="11 12">
    <name type="scientific">Paracoccus alcaliphilus</name>
    <dbReference type="NCBI Taxonomy" id="34002"/>
    <lineage>
        <taxon>Bacteria</taxon>
        <taxon>Pseudomonadati</taxon>
        <taxon>Pseudomonadota</taxon>
        <taxon>Alphaproteobacteria</taxon>
        <taxon>Rhodobacterales</taxon>
        <taxon>Paracoccaceae</taxon>
        <taxon>Paracoccus</taxon>
    </lineage>
</organism>
<keyword evidence="9 10" id="KW-0472">Membrane</keyword>
<dbReference type="STRING" id="34002.SAMN04489859_1011108"/>
<evidence type="ECO:0000256" key="6">
    <source>
        <dbReference type="ARBA" id="ARBA00022692"/>
    </source>
</evidence>
<comment type="subcellular location">
    <subcellularLocation>
        <location evidence="10">Cell inner membrane</location>
    </subcellularLocation>
    <subcellularLocation>
        <location evidence="2">Cell membrane</location>
        <topology evidence="2">Single-pass membrane protein</topology>
    </subcellularLocation>
</comment>
<comment type="similarity">
    <text evidence="3 10">Belongs to the FliL family.</text>
</comment>
<dbReference type="GO" id="GO:0071973">
    <property type="term" value="P:bacterial-type flagellum-dependent cell motility"/>
    <property type="evidence" value="ECO:0007669"/>
    <property type="project" value="InterPro"/>
</dbReference>
<dbReference type="RefSeq" id="WP_090611832.1">
    <property type="nucleotide sequence ID" value="NZ_CP067124.1"/>
</dbReference>
<keyword evidence="6 10" id="KW-0812">Transmembrane</keyword>
<evidence type="ECO:0000256" key="2">
    <source>
        <dbReference type="ARBA" id="ARBA00004162"/>
    </source>
</evidence>
<gene>
    <name evidence="11" type="ORF">SAMN04489859_1011108</name>
</gene>
<evidence type="ECO:0000256" key="10">
    <source>
        <dbReference type="RuleBase" id="RU364125"/>
    </source>
</evidence>
<keyword evidence="8 10" id="KW-1133">Transmembrane helix</keyword>
<protein>
    <recommendedName>
        <fullName evidence="10">Flagellar protein FliL</fullName>
    </recommendedName>
</protein>
<name>A0A1H8I6N7_9RHOB</name>
<dbReference type="Proteomes" id="UP000199054">
    <property type="component" value="Unassembled WGS sequence"/>
</dbReference>
<dbReference type="AlphaFoldDB" id="A0A1H8I6N7"/>
<keyword evidence="11" id="KW-0282">Flagellum</keyword>